<feature type="repeat" description="TPR" evidence="1">
    <location>
        <begin position="10"/>
        <end position="43"/>
    </location>
</feature>
<organism evidence="2 3">
    <name type="scientific">Candidatus Roizmanbacteria bacterium CG09_land_8_20_14_0_10_41_9</name>
    <dbReference type="NCBI Taxonomy" id="1974850"/>
    <lineage>
        <taxon>Bacteria</taxon>
        <taxon>Candidatus Roizmaniibacteriota</taxon>
    </lineage>
</organism>
<protein>
    <submittedName>
        <fullName evidence="2">Uncharacterized protein</fullName>
    </submittedName>
</protein>
<gene>
    <name evidence="2" type="ORF">COT62_03425</name>
</gene>
<dbReference type="Gene3D" id="1.25.40.10">
    <property type="entry name" value="Tetratricopeptide repeat domain"/>
    <property type="match status" value="1"/>
</dbReference>
<proteinExistence type="predicted"/>
<name>A0A2H0WS48_9BACT</name>
<keyword evidence="1" id="KW-0802">TPR repeat</keyword>
<reference evidence="3" key="1">
    <citation type="submission" date="2017-09" db="EMBL/GenBank/DDBJ databases">
        <title>Depth-based differentiation of microbial function through sediment-hosted aquifers and enrichment of novel symbionts in the deep terrestrial subsurface.</title>
        <authorList>
            <person name="Probst A.J."/>
            <person name="Ladd B."/>
            <person name="Jarett J.K."/>
            <person name="Geller-Mcgrath D.E."/>
            <person name="Sieber C.M.K."/>
            <person name="Emerson J.B."/>
            <person name="Anantharaman K."/>
            <person name="Thomas B.C."/>
            <person name="Malmstrom R."/>
            <person name="Stieglmeier M."/>
            <person name="Klingl A."/>
            <person name="Woyke T."/>
            <person name="Ryan C.M."/>
            <person name="Banfield J.F."/>
        </authorList>
    </citation>
    <scope>NUCLEOTIDE SEQUENCE [LARGE SCALE GENOMIC DNA]</scope>
</reference>
<dbReference type="AlphaFoldDB" id="A0A2H0WS48"/>
<dbReference type="Proteomes" id="UP000231198">
    <property type="component" value="Unassembled WGS sequence"/>
</dbReference>
<dbReference type="PROSITE" id="PS50005">
    <property type="entry name" value="TPR"/>
    <property type="match status" value="1"/>
</dbReference>
<evidence type="ECO:0000313" key="3">
    <source>
        <dbReference type="Proteomes" id="UP000231198"/>
    </source>
</evidence>
<feature type="non-terminal residue" evidence="2">
    <location>
        <position position="1"/>
    </location>
</feature>
<accession>A0A2H0WS48</accession>
<dbReference type="Pfam" id="PF13181">
    <property type="entry name" value="TPR_8"/>
    <property type="match status" value="1"/>
</dbReference>
<dbReference type="SUPFAM" id="SSF48452">
    <property type="entry name" value="TPR-like"/>
    <property type="match status" value="1"/>
</dbReference>
<dbReference type="InterPro" id="IPR019734">
    <property type="entry name" value="TPR_rpt"/>
</dbReference>
<comment type="caution">
    <text evidence="2">The sequence shown here is derived from an EMBL/GenBank/DDBJ whole genome shotgun (WGS) entry which is preliminary data.</text>
</comment>
<dbReference type="EMBL" id="PEZG01000075">
    <property type="protein sequence ID" value="PIS15476.1"/>
    <property type="molecule type" value="Genomic_DNA"/>
</dbReference>
<sequence>TILHINPKARDVLITLSTLYEQERNHAKAQEYLQKAIEIDPQIQSLK</sequence>
<dbReference type="InterPro" id="IPR011990">
    <property type="entry name" value="TPR-like_helical_dom_sf"/>
</dbReference>
<evidence type="ECO:0000313" key="2">
    <source>
        <dbReference type="EMBL" id="PIS15476.1"/>
    </source>
</evidence>
<evidence type="ECO:0000256" key="1">
    <source>
        <dbReference type="PROSITE-ProRule" id="PRU00339"/>
    </source>
</evidence>